<sequence>MDITLLLKVDFSLRLLKAGKHVIQEKPAAASINEAEIALSHYKSVFGSMPNPLIWAVAENYRFEPALVEGKKLVADVGKMMSVQLIVEGSMNNENPYFSSSWRRNFSGGFILDMGVHMIAGLRMLVGCEVTSVSALTSHVDMTLPPPDNISSTFQLENGCSGVFVMSVSTRSPKIFWRIVGLNGTVQVERGNIDGRRGFVVLKYSSDGQCKTSFYQFSGVNEELKAFIHDISEVTLKKASNHKAEARLSFAEGARDVAVLDAMLESGSKQGAVVPVKYIAA</sequence>
<name>A0AAD3SAJ2_NEPGR</name>
<dbReference type="Proteomes" id="UP001279734">
    <property type="component" value="Unassembled WGS sequence"/>
</dbReference>
<proteinExistence type="inferred from homology"/>
<keyword evidence="4" id="KW-1185">Reference proteome</keyword>
<dbReference type="InterPro" id="IPR055170">
    <property type="entry name" value="GFO_IDH_MocA-like_dom"/>
</dbReference>
<dbReference type="GO" id="GO:0016491">
    <property type="term" value="F:oxidoreductase activity"/>
    <property type="evidence" value="ECO:0007669"/>
    <property type="project" value="TreeGrafter"/>
</dbReference>
<evidence type="ECO:0000259" key="2">
    <source>
        <dbReference type="Pfam" id="PF22725"/>
    </source>
</evidence>
<dbReference type="Gene3D" id="3.40.50.720">
    <property type="entry name" value="NAD(P)-binding Rossmann-like Domain"/>
    <property type="match status" value="1"/>
</dbReference>
<dbReference type="InterPro" id="IPR036291">
    <property type="entry name" value="NAD(P)-bd_dom_sf"/>
</dbReference>
<feature type="domain" description="GFO/IDH/MocA-like oxidoreductase" evidence="2">
    <location>
        <begin position="87"/>
        <end position="186"/>
    </location>
</feature>
<evidence type="ECO:0000313" key="3">
    <source>
        <dbReference type="EMBL" id="GMH07580.1"/>
    </source>
</evidence>
<evidence type="ECO:0000256" key="1">
    <source>
        <dbReference type="ARBA" id="ARBA00010928"/>
    </source>
</evidence>
<evidence type="ECO:0000313" key="4">
    <source>
        <dbReference type="Proteomes" id="UP001279734"/>
    </source>
</evidence>
<accession>A0AAD3SAJ2</accession>
<comment type="similarity">
    <text evidence="1">Belongs to the Gfo/Idh/MocA family.</text>
</comment>
<comment type="caution">
    <text evidence="3">The sequence shown here is derived from an EMBL/GenBank/DDBJ whole genome shotgun (WGS) entry which is preliminary data.</text>
</comment>
<dbReference type="GO" id="GO:0006740">
    <property type="term" value="P:NADPH regeneration"/>
    <property type="evidence" value="ECO:0007669"/>
    <property type="project" value="TreeGrafter"/>
</dbReference>
<dbReference type="PANTHER" id="PTHR42840">
    <property type="entry name" value="NAD(P)-BINDING ROSSMANN-FOLD SUPERFAMILY PROTEIN-RELATED"/>
    <property type="match status" value="1"/>
</dbReference>
<protein>
    <recommendedName>
        <fullName evidence="2">GFO/IDH/MocA-like oxidoreductase domain-containing protein</fullName>
    </recommendedName>
</protein>
<dbReference type="PANTHER" id="PTHR42840:SF5">
    <property type="entry name" value="NAD(P)-BINDING ROSSMANN-FOLD SUPERFAMILY PROTEIN"/>
    <property type="match status" value="1"/>
</dbReference>
<dbReference type="AlphaFoldDB" id="A0AAD3SAJ2"/>
<reference evidence="3" key="1">
    <citation type="submission" date="2023-05" db="EMBL/GenBank/DDBJ databases">
        <title>Nepenthes gracilis genome sequencing.</title>
        <authorList>
            <person name="Fukushima K."/>
        </authorList>
    </citation>
    <scope>NUCLEOTIDE SEQUENCE</scope>
    <source>
        <strain evidence="3">SING2019-196</strain>
    </source>
</reference>
<dbReference type="SUPFAM" id="SSF55347">
    <property type="entry name" value="Glyceraldehyde-3-phosphate dehydrogenase-like, C-terminal domain"/>
    <property type="match status" value="1"/>
</dbReference>
<dbReference type="Gene3D" id="3.30.360.10">
    <property type="entry name" value="Dihydrodipicolinate Reductase, domain 2"/>
    <property type="match status" value="1"/>
</dbReference>
<dbReference type="SUPFAM" id="SSF51735">
    <property type="entry name" value="NAD(P)-binding Rossmann-fold domains"/>
    <property type="match status" value="1"/>
</dbReference>
<gene>
    <name evidence="3" type="ORF">Nepgr_009420</name>
</gene>
<organism evidence="3 4">
    <name type="scientific">Nepenthes gracilis</name>
    <name type="common">Slender pitcher plant</name>
    <dbReference type="NCBI Taxonomy" id="150966"/>
    <lineage>
        <taxon>Eukaryota</taxon>
        <taxon>Viridiplantae</taxon>
        <taxon>Streptophyta</taxon>
        <taxon>Embryophyta</taxon>
        <taxon>Tracheophyta</taxon>
        <taxon>Spermatophyta</taxon>
        <taxon>Magnoliopsida</taxon>
        <taxon>eudicotyledons</taxon>
        <taxon>Gunneridae</taxon>
        <taxon>Pentapetalae</taxon>
        <taxon>Caryophyllales</taxon>
        <taxon>Nepenthaceae</taxon>
        <taxon>Nepenthes</taxon>
    </lineage>
</organism>
<dbReference type="EMBL" id="BSYO01000007">
    <property type="protein sequence ID" value="GMH07580.1"/>
    <property type="molecule type" value="Genomic_DNA"/>
</dbReference>
<dbReference type="Pfam" id="PF22725">
    <property type="entry name" value="GFO_IDH_MocA_C3"/>
    <property type="match status" value="1"/>
</dbReference>
<dbReference type="GO" id="GO:0005737">
    <property type="term" value="C:cytoplasm"/>
    <property type="evidence" value="ECO:0007669"/>
    <property type="project" value="TreeGrafter"/>
</dbReference>